<sequence length="183" mass="21031">MRFPSPPFCSFVFIDIRRRIQTVTIRPRQALSIPLGCNVRAWQFVLLQKMVKHKCSYDSSDRQKLRPQGALRLRYQLLPIFRSLLLLAAGIADRTIQHSHVQSIGYSATYNPFFVFHAIRIPCNSTQSKSIVFGSIQNLLREASNAYVPSAVMCNMLHWRDLRPLPREALLPFCRISDPCNNA</sequence>
<proteinExistence type="predicted"/>
<protein>
    <submittedName>
        <fullName evidence="1">Uncharacterized protein</fullName>
    </submittedName>
</protein>
<name>A0A4Y7PMI0_9AGAM</name>
<dbReference type="EMBL" id="ML170244">
    <property type="protein sequence ID" value="TDL16405.1"/>
    <property type="molecule type" value="Genomic_DNA"/>
</dbReference>
<reference evidence="1 2" key="1">
    <citation type="submission" date="2018-06" db="EMBL/GenBank/DDBJ databases">
        <title>A transcriptomic atlas of mushroom development highlights an independent origin of complex multicellularity.</title>
        <authorList>
            <consortium name="DOE Joint Genome Institute"/>
            <person name="Krizsan K."/>
            <person name="Almasi E."/>
            <person name="Merenyi Z."/>
            <person name="Sahu N."/>
            <person name="Viragh M."/>
            <person name="Koszo T."/>
            <person name="Mondo S."/>
            <person name="Kiss B."/>
            <person name="Balint B."/>
            <person name="Kues U."/>
            <person name="Barry K."/>
            <person name="Hegedus J.C."/>
            <person name="Henrissat B."/>
            <person name="Johnson J."/>
            <person name="Lipzen A."/>
            <person name="Ohm R."/>
            <person name="Nagy I."/>
            <person name="Pangilinan J."/>
            <person name="Yan J."/>
            <person name="Xiong Y."/>
            <person name="Grigoriev I.V."/>
            <person name="Hibbett D.S."/>
            <person name="Nagy L.G."/>
        </authorList>
    </citation>
    <scope>NUCLEOTIDE SEQUENCE [LARGE SCALE GENOMIC DNA]</scope>
    <source>
        <strain evidence="1 2">SZMC22713</strain>
    </source>
</reference>
<dbReference type="Proteomes" id="UP000294933">
    <property type="component" value="Unassembled WGS sequence"/>
</dbReference>
<evidence type="ECO:0000313" key="2">
    <source>
        <dbReference type="Proteomes" id="UP000294933"/>
    </source>
</evidence>
<organism evidence="1 2">
    <name type="scientific">Rickenella mellea</name>
    <dbReference type="NCBI Taxonomy" id="50990"/>
    <lineage>
        <taxon>Eukaryota</taxon>
        <taxon>Fungi</taxon>
        <taxon>Dikarya</taxon>
        <taxon>Basidiomycota</taxon>
        <taxon>Agaricomycotina</taxon>
        <taxon>Agaricomycetes</taxon>
        <taxon>Hymenochaetales</taxon>
        <taxon>Rickenellaceae</taxon>
        <taxon>Rickenella</taxon>
    </lineage>
</organism>
<evidence type="ECO:0000313" key="1">
    <source>
        <dbReference type="EMBL" id="TDL16405.1"/>
    </source>
</evidence>
<keyword evidence="2" id="KW-1185">Reference proteome</keyword>
<dbReference type="AlphaFoldDB" id="A0A4Y7PMI0"/>
<dbReference type="VEuPathDB" id="FungiDB:BD410DRAFT_624722"/>
<accession>A0A4Y7PMI0</accession>
<gene>
    <name evidence="1" type="ORF">BD410DRAFT_624722</name>
</gene>